<comment type="caution">
    <text evidence="2">The sequence shown here is derived from an EMBL/GenBank/DDBJ whole genome shotgun (WGS) entry which is preliminary data.</text>
</comment>
<dbReference type="Proteomes" id="UP000727993">
    <property type="component" value="Unassembled WGS sequence"/>
</dbReference>
<protein>
    <submittedName>
        <fullName evidence="2">Uncharacterized protein</fullName>
    </submittedName>
</protein>
<organism evidence="2 3">
    <name type="scientific">Candidatus Neomicrothrix subdominans</name>
    <dbReference type="NCBI Taxonomy" id="2954438"/>
    <lineage>
        <taxon>Bacteria</taxon>
        <taxon>Bacillati</taxon>
        <taxon>Actinomycetota</taxon>
        <taxon>Acidimicrobiia</taxon>
        <taxon>Acidimicrobiales</taxon>
        <taxon>Microthrixaceae</taxon>
        <taxon>Candidatus Neomicrothrix</taxon>
    </lineage>
</organism>
<evidence type="ECO:0000313" key="3">
    <source>
        <dbReference type="Proteomes" id="UP000727993"/>
    </source>
</evidence>
<name>A0A936NDD1_9ACTN</name>
<proteinExistence type="predicted"/>
<evidence type="ECO:0000256" key="1">
    <source>
        <dbReference type="SAM" id="MobiDB-lite"/>
    </source>
</evidence>
<evidence type="ECO:0000313" key="2">
    <source>
        <dbReference type="EMBL" id="MBK9296779.1"/>
    </source>
</evidence>
<dbReference type="EMBL" id="JADJZA010000005">
    <property type="protein sequence ID" value="MBK9296779.1"/>
    <property type="molecule type" value="Genomic_DNA"/>
</dbReference>
<accession>A0A936NDD1</accession>
<sequence length="207" mass="22924">MVDPLFDLDADVVDKEPKRSPGSFRLFGRSWDRRRPRTSTRTFLTATRTRRVSCSASCAGSCRPTSATSSLRQRSEAYEAEDVSLPSLQKITTKLAAVFENREQRRTAKRAGRPYWGAVGAQHIATAMADDVLGVLIAGGQNPASLSLREWCAVTWRIVTEHAEPEDRALYSAVFNATSRKPRQGDERTAAQAWRQGIQRGPQGTDA</sequence>
<dbReference type="AlphaFoldDB" id="A0A936NDD1"/>
<reference evidence="2 3" key="1">
    <citation type="submission" date="2020-10" db="EMBL/GenBank/DDBJ databases">
        <title>Connecting structure to function with the recovery of over 1000 high-quality activated sludge metagenome-assembled genomes encoding full-length rRNA genes using long-read sequencing.</title>
        <authorList>
            <person name="Singleton C.M."/>
            <person name="Petriglieri F."/>
            <person name="Kristensen J.M."/>
            <person name="Kirkegaard R.H."/>
            <person name="Michaelsen T.Y."/>
            <person name="Andersen M.H."/>
            <person name="Karst S.M."/>
            <person name="Dueholm M.S."/>
            <person name="Nielsen P.H."/>
            <person name="Albertsen M."/>
        </authorList>
    </citation>
    <scope>NUCLEOTIDE SEQUENCE [LARGE SCALE GENOMIC DNA]</scope>
    <source>
        <strain evidence="2">Lyne_18-Q3-R50-59_MAXAC.006</strain>
    </source>
</reference>
<feature type="region of interest" description="Disordered" evidence="1">
    <location>
        <begin position="179"/>
        <end position="207"/>
    </location>
</feature>
<gene>
    <name evidence="2" type="ORF">IPN02_08040</name>
</gene>